<proteinExistence type="predicted"/>
<dbReference type="OrthoDB" id="5121233at2"/>
<evidence type="ECO:0008006" key="4">
    <source>
        <dbReference type="Google" id="ProtNLM"/>
    </source>
</evidence>
<reference evidence="2 3" key="1">
    <citation type="submission" date="2019-03" db="EMBL/GenBank/DDBJ databases">
        <title>Genomic Encyclopedia of Archaeal and Bacterial Type Strains, Phase II (KMG-II): from individual species to whole genera.</title>
        <authorList>
            <person name="Goeker M."/>
        </authorList>
    </citation>
    <scope>NUCLEOTIDE SEQUENCE [LARGE SCALE GENOMIC DNA]</scope>
    <source>
        <strain evidence="2 3">DSM 24782</strain>
    </source>
</reference>
<keyword evidence="3" id="KW-1185">Reference proteome</keyword>
<feature type="region of interest" description="Disordered" evidence="1">
    <location>
        <begin position="1"/>
        <end position="24"/>
    </location>
</feature>
<dbReference type="EMBL" id="SOAM01000004">
    <property type="protein sequence ID" value="TDS74927.1"/>
    <property type="molecule type" value="Genomic_DNA"/>
</dbReference>
<dbReference type="Proteomes" id="UP000295344">
    <property type="component" value="Unassembled WGS sequence"/>
</dbReference>
<evidence type="ECO:0000313" key="2">
    <source>
        <dbReference type="EMBL" id="TDS74927.1"/>
    </source>
</evidence>
<organism evidence="2 3">
    <name type="scientific">Amnibacterium kyonggiense</name>
    <dbReference type="NCBI Taxonomy" id="595671"/>
    <lineage>
        <taxon>Bacteria</taxon>
        <taxon>Bacillati</taxon>
        <taxon>Actinomycetota</taxon>
        <taxon>Actinomycetes</taxon>
        <taxon>Micrococcales</taxon>
        <taxon>Microbacteriaceae</taxon>
        <taxon>Amnibacterium</taxon>
    </lineage>
</organism>
<sequence>MRDGDGDGPGGSVLPSAPDAVDDVALDTPNCPDCLLRMEPEESSKGDAYWACTECGFVAIA</sequence>
<evidence type="ECO:0000313" key="3">
    <source>
        <dbReference type="Proteomes" id="UP000295344"/>
    </source>
</evidence>
<gene>
    <name evidence="2" type="ORF">CLV52_3451</name>
</gene>
<dbReference type="AlphaFoldDB" id="A0A4R7FHU2"/>
<dbReference type="RefSeq" id="WP_133767585.1">
    <property type="nucleotide sequence ID" value="NZ_BAAARP010000001.1"/>
</dbReference>
<protein>
    <recommendedName>
        <fullName evidence="4">Transcription factor zinc-finger domain-containing protein</fullName>
    </recommendedName>
</protein>
<accession>A0A4R7FHU2</accession>
<evidence type="ECO:0000256" key="1">
    <source>
        <dbReference type="SAM" id="MobiDB-lite"/>
    </source>
</evidence>
<name>A0A4R7FHU2_9MICO</name>
<comment type="caution">
    <text evidence="2">The sequence shown here is derived from an EMBL/GenBank/DDBJ whole genome shotgun (WGS) entry which is preliminary data.</text>
</comment>